<evidence type="ECO:0000256" key="2">
    <source>
        <dbReference type="SAM" id="SignalP"/>
    </source>
</evidence>
<dbReference type="AlphaFoldDB" id="A0A5N6UAZ6"/>
<gene>
    <name evidence="3" type="ORF">BDV40DRAFT_307095</name>
</gene>
<dbReference type="EMBL" id="ML738953">
    <property type="protein sequence ID" value="KAE8155381.1"/>
    <property type="molecule type" value="Genomic_DNA"/>
</dbReference>
<keyword evidence="1" id="KW-0472">Membrane</keyword>
<sequence>MAAPHLVHCILATALLCLALPRLIVSHRTFPSSALHRWMDFAVAGLMVALCTALVTLCWIAPLQTAGAQVVAGMTLLCPPVLDYLRLHFLSESLPNPPFVPRICAMVAVISALGKIVTILVGCLMLAIACVMLFLTVLAMMLDIWLLSTEVLA</sequence>
<name>A0A5N6UAZ6_ASPTM</name>
<protein>
    <submittedName>
        <fullName evidence="3">Uncharacterized protein</fullName>
    </submittedName>
</protein>
<keyword evidence="2" id="KW-0732">Signal</keyword>
<proteinExistence type="predicted"/>
<organism evidence="3 4">
    <name type="scientific">Aspergillus tamarii</name>
    <dbReference type="NCBI Taxonomy" id="41984"/>
    <lineage>
        <taxon>Eukaryota</taxon>
        <taxon>Fungi</taxon>
        <taxon>Dikarya</taxon>
        <taxon>Ascomycota</taxon>
        <taxon>Pezizomycotina</taxon>
        <taxon>Eurotiomycetes</taxon>
        <taxon>Eurotiomycetidae</taxon>
        <taxon>Eurotiales</taxon>
        <taxon>Aspergillaceae</taxon>
        <taxon>Aspergillus</taxon>
        <taxon>Aspergillus subgen. Circumdati</taxon>
    </lineage>
</organism>
<feature type="signal peptide" evidence="2">
    <location>
        <begin position="1"/>
        <end position="26"/>
    </location>
</feature>
<keyword evidence="1" id="KW-1133">Transmembrane helix</keyword>
<accession>A0A5N6UAZ6</accession>
<feature type="chain" id="PRO_5024954885" evidence="2">
    <location>
        <begin position="27"/>
        <end position="153"/>
    </location>
</feature>
<keyword evidence="1" id="KW-0812">Transmembrane</keyword>
<feature type="transmembrane region" description="Helical" evidence="1">
    <location>
        <begin position="42"/>
        <end position="61"/>
    </location>
</feature>
<dbReference type="Proteomes" id="UP000326950">
    <property type="component" value="Unassembled WGS sequence"/>
</dbReference>
<evidence type="ECO:0000313" key="4">
    <source>
        <dbReference type="Proteomes" id="UP000326950"/>
    </source>
</evidence>
<reference evidence="3 4" key="1">
    <citation type="submission" date="2019-04" db="EMBL/GenBank/DDBJ databases">
        <title>Friends and foes A comparative genomics study of 23 Aspergillus species from section Flavi.</title>
        <authorList>
            <consortium name="DOE Joint Genome Institute"/>
            <person name="Kjaerbolling I."/>
            <person name="Vesth T."/>
            <person name="Frisvad J.C."/>
            <person name="Nybo J.L."/>
            <person name="Theobald S."/>
            <person name="Kildgaard S."/>
            <person name="Isbrandt T."/>
            <person name="Kuo A."/>
            <person name="Sato A."/>
            <person name="Lyhne E.K."/>
            <person name="Kogle M.E."/>
            <person name="Wiebenga A."/>
            <person name="Kun R.S."/>
            <person name="Lubbers R.J."/>
            <person name="Makela M.R."/>
            <person name="Barry K."/>
            <person name="Chovatia M."/>
            <person name="Clum A."/>
            <person name="Daum C."/>
            <person name="Haridas S."/>
            <person name="He G."/>
            <person name="LaButti K."/>
            <person name="Lipzen A."/>
            <person name="Mondo S."/>
            <person name="Riley R."/>
            <person name="Salamov A."/>
            <person name="Simmons B.A."/>
            <person name="Magnuson J.K."/>
            <person name="Henrissat B."/>
            <person name="Mortensen U.H."/>
            <person name="Larsen T.O."/>
            <person name="Devries R.P."/>
            <person name="Grigoriev I.V."/>
            <person name="Machida M."/>
            <person name="Baker S.E."/>
            <person name="Andersen M.R."/>
        </authorList>
    </citation>
    <scope>NUCLEOTIDE SEQUENCE [LARGE SCALE GENOMIC DNA]</scope>
    <source>
        <strain evidence="3 4">CBS 117626</strain>
    </source>
</reference>
<keyword evidence="4" id="KW-1185">Reference proteome</keyword>
<evidence type="ECO:0000313" key="3">
    <source>
        <dbReference type="EMBL" id="KAE8155381.1"/>
    </source>
</evidence>
<evidence type="ECO:0000256" key="1">
    <source>
        <dbReference type="SAM" id="Phobius"/>
    </source>
</evidence>
<feature type="transmembrane region" description="Helical" evidence="1">
    <location>
        <begin position="124"/>
        <end position="147"/>
    </location>
</feature>